<dbReference type="Pfam" id="PF25301">
    <property type="entry name" value="CUT_C"/>
    <property type="match status" value="1"/>
</dbReference>
<comment type="subcellular location">
    <subcellularLocation>
        <location evidence="1">Cell membrane</location>
        <topology evidence="1">Single-pass type I membrane protein</topology>
    </subcellularLocation>
</comment>
<protein>
    <recommendedName>
        <fullName evidence="10">ZP domain-containing protein</fullName>
    </recommendedName>
</protein>
<keyword evidence="7 8" id="KW-0472">Membrane</keyword>
<evidence type="ECO:0000313" key="12">
    <source>
        <dbReference type="Proteomes" id="UP000024635"/>
    </source>
</evidence>
<feature type="domain" description="ZP" evidence="10">
    <location>
        <begin position="1"/>
        <end position="227"/>
    </location>
</feature>
<dbReference type="InterPro" id="IPR056953">
    <property type="entry name" value="CUT_N"/>
</dbReference>
<dbReference type="GO" id="GO:0005886">
    <property type="term" value="C:plasma membrane"/>
    <property type="evidence" value="ECO:0007669"/>
    <property type="project" value="UniProtKB-SubCell"/>
</dbReference>
<evidence type="ECO:0000256" key="1">
    <source>
        <dbReference type="ARBA" id="ARBA00004251"/>
    </source>
</evidence>
<dbReference type="Pfam" id="PF25057">
    <property type="entry name" value="CUT_N"/>
    <property type="match status" value="1"/>
</dbReference>
<evidence type="ECO:0000256" key="7">
    <source>
        <dbReference type="ARBA" id="ARBA00023136"/>
    </source>
</evidence>
<comment type="caution">
    <text evidence="11">The sequence shown here is derived from an EMBL/GenBank/DDBJ whole genome shotgun (WGS) entry which is preliminary data.</text>
</comment>
<dbReference type="AlphaFoldDB" id="A0A016S4U7"/>
<evidence type="ECO:0000313" key="11">
    <source>
        <dbReference type="EMBL" id="EYB85491.1"/>
    </source>
</evidence>
<keyword evidence="2" id="KW-0193">Cuticle</keyword>
<dbReference type="InterPro" id="IPR051962">
    <property type="entry name" value="Cuticlin"/>
</dbReference>
<dbReference type="GO" id="GO:0042302">
    <property type="term" value="F:structural constituent of cuticle"/>
    <property type="evidence" value="ECO:0007669"/>
    <property type="project" value="UniProtKB-KW"/>
</dbReference>
<feature type="chain" id="PRO_5001489043" description="ZP domain-containing protein" evidence="9">
    <location>
        <begin position="21"/>
        <end position="383"/>
    </location>
</feature>
<accession>A0A016S4U7</accession>
<dbReference type="InterPro" id="IPR057475">
    <property type="entry name" value="CUT_C"/>
</dbReference>
<name>A0A016S4U7_9BILA</name>
<dbReference type="PANTHER" id="PTHR22907">
    <property type="entry name" value="GH04558P"/>
    <property type="match status" value="1"/>
</dbReference>
<dbReference type="EMBL" id="JARK01001633">
    <property type="protein sequence ID" value="EYB85491.1"/>
    <property type="molecule type" value="Genomic_DNA"/>
</dbReference>
<evidence type="ECO:0000256" key="2">
    <source>
        <dbReference type="ARBA" id="ARBA00022460"/>
    </source>
</evidence>
<evidence type="ECO:0000256" key="6">
    <source>
        <dbReference type="ARBA" id="ARBA00022989"/>
    </source>
</evidence>
<dbReference type="InterPro" id="IPR001507">
    <property type="entry name" value="ZP_dom"/>
</dbReference>
<sequence>MGVKSSPSVYILLMIVRALSIPVDNGVDGDPEIECGPTTIAINFSTRKQFEGHVYVKPRFITKVDRAFRISCFYMEASKDVGSQIDVSEMTTASVTHMVQMPVCRYDILEGGPNGIPVEFGKIGQQVYHRWSCASETVNTFCMLVHSCSVDDGKGDRVAILDSDGCAMDRYLLNNLEYPEDLLAGQEAHVYKYADRDSLYYQCQISIQVKENGECVRPTCPDLLSSSPVTVFNKNRQAQGLPAHRIGDSAITKSTPLPFSLPVAGYIQGIQDFPRRHQVHVDGVRDRPYLDSRIADSRLVRMRRSTSSKYDDSFTVDVRAEITALGIVDEKSKQEFRDVCLSERLFVTSTCFVLGIFLCLIAVMVLFVFRNCISRSKTESLKP</sequence>
<proteinExistence type="predicted"/>
<evidence type="ECO:0000256" key="8">
    <source>
        <dbReference type="SAM" id="Phobius"/>
    </source>
</evidence>
<keyword evidence="12" id="KW-1185">Reference proteome</keyword>
<evidence type="ECO:0000256" key="3">
    <source>
        <dbReference type="ARBA" id="ARBA00022475"/>
    </source>
</evidence>
<organism evidence="11 12">
    <name type="scientific">Ancylostoma ceylanicum</name>
    <dbReference type="NCBI Taxonomy" id="53326"/>
    <lineage>
        <taxon>Eukaryota</taxon>
        <taxon>Metazoa</taxon>
        <taxon>Ecdysozoa</taxon>
        <taxon>Nematoda</taxon>
        <taxon>Chromadorea</taxon>
        <taxon>Rhabditida</taxon>
        <taxon>Rhabditina</taxon>
        <taxon>Rhabditomorpha</taxon>
        <taxon>Strongyloidea</taxon>
        <taxon>Ancylostomatidae</taxon>
        <taxon>Ancylostomatinae</taxon>
        <taxon>Ancylostoma</taxon>
    </lineage>
</organism>
<evidence type="ECO:0000256" key="4">
    <source>
        <dbReference type="ARBA" id="ARBA00022692"/>
    </source>
</evidence>
<evidence type="ECO:0000256" key="5">
    <source>
        <dbReference type="ARBA" id="ARBA00022729"/>
    </source>
</evidence>
<keyword evidence="4 8" id="KW-0812">Transmembrane</keyword>
<dbReference type="SMART" id="SM00241">
    <property type="entry name" value="ZP"/>
    <property type="match status" value="1"/>
</dbReference>
<dbReference type="PROSITE" id="PS51034">
    <property type="entry name" value="ZP_2"/>
    <property type="match status" value="1"/>
</dbReference>
<keyword evidence="5 9" id="KW-0732">Signal</keyword>
<evidence type="ECO:0000259" key="10">
    <source>
        <dbReference type="PROSITE" id="PS51034"/>
    </source>
</evidence>
<dbReference type="Proteomes" id="UP000024635">
    <property type="component" value="Unassembled WGS sequence"/>
</dbReference>
<keyword evidence="3" id="KW-1003">Cell membrane</keyword>
<keyword evidence="6 8" id="KW-1133">Transmembrane helix</keyword>
<evidence type="ECO:0000256" key="9">
    <source>
        <dbReference type="SAM" id="SignalP"/>
    </source>
</evidence>
<feature type="transmembrane region" description="Helical" evidence="8">
    <location>
        <begin position="345"/>
        <end position="369"/>
    </location>
</feature>
<feature type="signal peptide" evidence="9">
    <location>
        <begin position="1"/>
        <end position="20"/>
    </location>
</feature>
<dbReference type="OrthoDB" id="6139674at2759"/>
<gene>
    <name evidence="11" type="primary">Acey_s0297.g1735</name>
    <name evidence="11" type="ORF">Y032_0297g1735</name>
</gene>
<dbReference type="PANTHER" id="PTHR22907:SF51">
    <property type="entry name" value="CUTICLIN-1"/>
    <property type="match status" value="1"/>
</dbReference>
<reference evidence="12" key="1">
    <citation type="journal article" date="2015" name="Nat. Genet.">
        <title>The genome and transcriptome of the zoonotic hookworm Ancylostoma ceylanicum identify infection-specific gene families.</title>
        <authorList>
            <person name="Schwarz E.M."/>
            <person name="Hu Y."/>
            <person name="Antoshechkin I."/>
            <person name="Miller M.M."/>
            <person name="Sternberg P.W."/>
            <person name="Aroian R.V."/>
        </authorList>
    </citation>
    <scope>NUCLEOTIDE SEQUENCE</scope>
    <source>
        <strain evidence="12">HY135</strain>
    </source>
</reference>